<protein>
    <submittedName>
        <fullName evidence="1">Uncharacterized protein</fullName>
    </submittedName>
</protein>
<name>A0ACC2TR83_9FUNG</name>
<dbReference type="EMBL" id="QTSX02002224">
    <property type="protein sequence ID" value="KAJ9077058.1"/>
    <property type="molecule type" value="Genomic_DNA"/>
</dbReference>
<reference evidence="1" key="1">
    <citation type="submission" date="2022-04" db="EMBL/GenBank/DDBJ databases">
        <title>Genome of the entomopathogenic fungus Entomophthora muscae.</title>
        <authorList>
            <person name="Elya C."/>
            <person name="Lovett B.R."/>
            <person name="Lee E."/>
            <person name="Macias A.M."/>
            <person name="Hajek A.E."/>
            <person name="De Bivort B.L."/>
            <person name="Kasson M.T."/>
            <person name="De Fine Licht H.H."/>
            <person name="Stajich J.E."/>
        </authorList>
    </citation>
    <scope>NUCLEOTIDE SEQUENCE</scope>
    <source>
        <strain evidence="1">Berkeley</strain>
    </source>
</reference>
<evidence type="ECO:0000313" key="2">
    <source>
        <dbReference type="Proteomes" id="UP001165960"/>
    </source>
</evidence>
<comment type="caution">
    <text evidence="1">The sequence shown here is derived from an EMBL/GenBank/DDBJ whole genome shotgun (WGS) entry which is preliminary data.</text>
</comment>
<organism evidence="1 2">
    <name type="scientific">Entomophthora muscae</name>
    <dbReference type="NCBI Taxonomy" id="34485"/>
    <lineage>
        <taxon>Eukaryota</taxon>
        <taxon>Fungi</taxon>
        <taxon>Fungi incertae sedis</taxon>
        <taxon>Zoopagomycota</taxon>
        <taxon>Entomophthoromycotina</taxon>
        <taxon>Entomophthoromycetes</taxon>
        <taxon>Entomophthorales</taxon>
        <taxon>Entomophthoraceae</taxon>
        <taxon>Entomophthora</taxon>
    </lineage>
</organism>
<accession>A0ACC2TR83</accession>
<sequence length="128" mass="14221">MNHLIFTAVLKACLGTGGYQQEPGNFGPSPEGLGQGYHYNPSQLNSLHTGSWPPLVLLHSTLSIAVYTSLYYVLTYFVGSSGRYNLHTKVFRWLMTIYLIINALTGFHFANLQPYLLQNVLIEGGPKT</sequence>
<evidence type="ECO:0000313" key="1">
    <source>
        <dbReference type="EMBL" id="KAJ9077058.1"/>
    </source>
</evidence>
<proteinExistence type="predicted"/>
<keyword evidence="2" id="KW-1185">Reference proteome</keyword>
<gene>
    <name evidence="1" type="ORF">DSO57_1020320</name>
</gene>
<dbReference type="Proteomes" id="UP001165960">
    <property type="component" value="Unassembled WGS sequence"/>
</dbReference>